<dbReference type="RefSeq" id="WP_030250399.1">
    <property type="nucleotide sequence ID" value="NZ_JBHEZZ010000001.1"/>
</dbReference>
<organism evidence="1 2">
    <name type="scientific">Streptacidiphilus cavernicola</name>
    <dbReference type="NCBI Taxonomy" id="3342716"/>
    <lineage>
        <taxon>Bacteria</taxon>
        <taxon>Bacillati</taxon>
        <taxon>Actinomycetota</taxon>
        <taxon>Actinomycetes</taxon>
        <taxon>Kitasatosporales</taxon>
        <taxon>Streptomycetaceae</taxon>
        <taxon>Streptacidiphilus</taxon>
    </lineage>
</organism>
<accession>A0ABV6UEM8</accession>
<dbReference type="EMBL" id="JBHEZZ010000001">
    <property type="protein sequence ID" value="MFC1399912.1"/>
    <property type="molecule type" value="Genomic_DNA"/>
</dbReference>
<evidence type="ECO:0000313" key="2">
    <source>
        <dbReference type="Proteomes" id="UP001592528"/>
    </source>
</evidence>
<sequence>MPDDPSASKAARVGDYLLAAQTDRQRDLSARIYDRLKAGAEVDDVRDLIEELSRTGAEDLRRYRVAGQHQGMDRGSNGNGVVR</sequence>
<evidence type="ECO:0000313" key="1">
    <source>
        <dbReference type="EMBL" id="MFC1399912.1"/>
    </source>
</evidence>
<proteinExistence type="predicted"/>
<protein>
    <submittedName>
        <fullName evidence="1">Uncharacterized protein</fullName>
    </submittedName>
</protein>
<keyword evidence="2" id="KW-1185">Reference proteome</keyword>
<name>A0ABV6UEM8_9ACTN</name>
<dbReference type="Proteomes" id="UP001592528">
    <property type="component" value="Unassembled WGS sequence"/>
</dbReference>
<gene>
    <name evidence="1" type="ORF">ACEZDJ_01235</name>
</gene>
<comment type="caution">
    <text evidence="1">The sequence shown here is derived from an EMBL/GenBank/DDBJ whole genome shotgun (WGS) entry which is preliminary data.</text>
</comment>
<reference evidence="1 2" key="1">
    <citation type="submission" date="2024-09" db="EMBL/GenBank/DDBJ databases">
        <authorList>
            <person name="Lee S.D."/>
        </authorList>
    </citation>
    <scope>NUCLEOTIDE SEQUENCE [LARGE SCALE GENOMIC DNA]</scope>
    <source>
        <strain evidence="1 2">N1-5</strain>
    </source>
</reference>